<protein>
    <submittedName>
        <fullName evidence="2">Uncharacterized protein</fullName>
    </submittedName>
</protein>
<dbReference type="EMBL" id="JBJKTR010000002">
    <property type="protein sequence ID" value="KAL3376610.1"/>
    <property type="molecule type" value="Genomic_DNA"/>
</dbReference>
<accession>A0ABD2V629</accession>
<dbReference type="PANTHER" id="PTHR34190:SF10">
    <property type="entry name" value="TERNARY COMPLEX FACTOR MIP1 LEUCINE-ZIPPER DOMAIN-CONTAINING PROTEIN"/>
    <property type="match status" value="1"/>
</dbReference>
<feature type="compositionally biased region" description="Basic and acidic residues" evidence="1">
    <location>
        <begin position="104"/>
        <end position="114"/>
    </location>
</feature>
<feature type="region of interest" description="Disordered" evidence="1">
    <location>
        <begin position="31"/>
        <end position="51"/>
    </location>
</feature>
<name>A0ABD2V629_9SOLN</name>
<reference evidence="2 3" key="1">
    <citation type="submission" date="2024-05" db="EMBL/GenBank/DDBJ databases">
        <title>De novo assembly of an allotetraploid wild potato.</title>
        <authorList>
            <person name="Hosaka A.J."/>
        </authorList>
    </citation>
    <scope>NUCLEOTIDE SEQUENCE [LARGE SCALE GENOMIC DNA]</scope>
    <source>
        <tissue evidence="2">Young leaves</tissue>
    </source>
</reference>
<sequence length="159" mass="17982">MKDLDSKDLASSLPVLPRLDRLDFLLQVLEEKHGMSPKNEKGEEEEDSEYCRSTLSLSTALEEVHHKGTLVDRLTALENRVFKLQLSLEMEEGKTSRSSSSKSRNHDNEDEKANLKHKQLQEEASTVSLSSEKSDKVVGNAKMTKKKWRLGSLLRLGCN</sequence>
<proteinExistence type="predicted"/>
<gene>
    <name evidence="2" type="ORF">AABB24_003176</name>
</gene>
<keyword evidence="3" id="KW-1185">Reference proteome</keyword>
<organism evidence="2 3">
    <name type="scientific">Solanum stoloniferum</name>
    <dbReference type="NCBI Taxonomy" id="62892"/>
    <lineage>
        <taxon>Eukaryota</taxon>
        <taxon>Viridiplantae</taxon>
        <taxon>Streptophyta</taxon>
        <taxon>Embryophyta</taxon>
        <taxon>Tracheophyta</taxon>
        <taxon>Spermatophyta</taxon>
        <taxon>Magnoliopsida</taxon>
        <taxon>eudicotyledons</taxon>
        <taxon>Gunneridae</taxon>
        <taxon>Pentapetalae</taxon>
        <taxon>asterids</taxon>
        <taxon>lamiids</taxon>
        <taxon>Solanales</taxon>
        <taxon>Solanaceae</taxon>
        <taxon>Solanoideae</taxon>
        <taxon>Solaneae</taxon>
        <taxon>Solanum</taxon>
    </lineage>
</organism>
<evidence type="ECO:0000313" key="3">
    <source>
        <dbReference type="Proteomes" id="UP001627284"/>
    </source>
</evidence>
<dbReference type="Proteomes" id="UP001627284">
    <property type="component" value="Unassembled WGS sequence"/>
</dbReference>
<evidence type="ECO:0000256" key="1">
    <source>
        <dbReference type="SAM" id="MobiDB-lite"/>
    </source>
</evidence>
<evidence type="ECO:0000313" key="2">
    <source>
        <dbReference type="EMBL" id="KAL3376610.1"/>
    </source>
</evidence>
<feature type="compositionally biased region" description="Basic and acidic residues" evidence="1">
    <location>
        <begin position="31"/>
        <end position="41"/>
    </location>
</feature>
<dbReference type="AlphaFoldDB" id="A0ABD2V629"/>
<dbReference type="PANTHER" id="PTHR34190">
    <property type="entry name" value="EXPRESSED PROTEIN"/>
    <property type="match status" value="1"/>
</dbReference>
<comment type="caution">
    <text evidence="2">The sequence shown here is derived from an EMBL/GenBank/DDBJ whole genome shotgun (WGS) entry which is preliminary data.</text>
</comment>
<feature type="compositionally biased region" description="Polar residues" evidence="1">
    <location>
        <begin position="122"/>
        <end position="131"/>
    </location>
</feature>
<feature type="region of interest" description="Disordered" evidence="1">
    <location>
        <begin position="88"/>
        <end position="141"/>
    </location>
</feature>